<proteinExistence type="predicted"/>
<evidence type="ECO:0000256" key="1">
    <source>
        <dbReference type="SAM" id="MobiDB-lite"/>
    </source>
</evidence>
<dbReference type="EMBL" id="JBHLYQ010000003">
    <property type="protein sequence ID" value="MFC0080705.1"/>
    <property type="molecule type" value="Genomic_DNA"/>
</dbReference>
<feature type="region of interest" description="Disordered" evidence="1">
    <location>
        <begin position="34"/>
        <end position="78"/>
    </location>
</feature>
<sequence>MAAVALAACGSGGTTISTKGGTITVHHNGNAQFSAPGVSESGAGGGGAVAVPSGFPSSVPRPRGGRLQLAETGPGPSGPSFNLIYRYATAGAASSALAGYDAALRGAGFTEQSSVTGSHTTLQGWQSATWAISIEVGPTGSTAASEMSVTVSSRS</sequence>
<organism evidence="2 3">
    <name type="scientific">Aciditerrimonas ferrireducens</name>
    <dbReference type="NCBI Taxonomy" id="667306"/>
    <lineage>
        <taxon>Bacteria</taxon>
        <taxon>Bacillati</taxon>
        <taxon>Actinomycetota</taxon>
        <taxon>Acidimicrobiia</taxon>
        <taxon>Acidimicrobiales</taxon>
        <taxon>Acidimicrobiaceae</taxon>
        <taxon>Aciditerrimonas</taxon>
    </lineage>
</organism>
<keyword evidence="3" id="KW-1185">Reference proteome</keyword>
<accession>A0ABV6BZ58</accession>
<protein>
    <submittedName>
        <fullName evidence="2">Uncharacterized protein</fullName>
    </submittedName>
</protein>
<reference evidence="2 3" key="1">
    <citation type="submission" date="2024-09" db="EMBL/GenBank/DDBJ databases">
        <authorList>
            <person name="Sun Q."/>
            <person name="Mori K."/>
        </authorList>
    </citation>
    <scope>NUCLEOTIDE SEQUENCE [LARGE SCALE GENOMIC DNA]</scope>
    <source>
        <strain evidence="2 3">JCM 15389</strain>
    </source>
</reference>
<dbReference type="Proteomes" id="UP001589788">
    <property type="component" value="Unassembled WGS sequence"/>
</dbReference>
<evidence type="ECO:0000313" key="2">
    <source>
        <dbReference type="EMBL" id="MFC0080705.1"/>
    </source>
</evidence>
<comment type="caution">
    <text evidence="2">The sequence shown here is derived from an EMBL/GenBank/DDBJ whole genome shotgun (WGS) entry which is preliminary data.</text>
</comment>
<evidence type="ECO:0000313" key="3">
    <source>
        <dbReference type="Proteomes" id="UP001589788"/>
    </source>
</evidence>
<gene>
    <name evidence="2" type="ORF">ACFFRE_00855</name>
</gene>
<name>A0ABV6BZ58_9ACTN</name>
<dbReference type="RefSeq" id="WP_377787175.1">
    <property type="nucleotide sequence ID" value="NZ_JBHLYQ010000003.1"/>
</dbReference>